<protein>
    <submittedName>
        <fullName evidence="2">Uncharacterized protein</fullName>
    </submittedName>
</protein>
<evidence type="ECO:0000313" key="2">
    <source>
        <dbReference type="EMBL" id="KAL0201450.1"/>
    </source>
</evidence>
<evidence type="ECO:0000313" key="3">
    <source>
        <dbReference type="Proteomes" id="UP001529510"/>
    </source>
</evidence>
<feature type="compositionally biased region" description="Polar residues" evidence="1">
    <location>
        <begin position="49"/>
        <end position="58"/>
    </location>
</feature>
<sequence>LEELNVGMDDLGEEVQALSQQCNGGSNNDSVDASATPQTQEVCGGASDVVTSTPQRSAGQAAFPPPSQSPVLAQ</sequence>
<comment type="caution">
    <text evidence="2">The sequence shown here is derived from an EMBL/GenBank/DDBJ whole genome shotgun (WGS) entry which is preliminary data.</text>
</comment>
<dbReference type="EMBL" id="JAMKFB020000002">
    <property type="protein sequence ID" value="KAL0201450.1"/>
    <property type="molecule type" value="Genomic_DNA"/>
</dbReference>
<proteinExistence type="predicted"/>
<dbReference type="Proteomes" id="UP001529510">
    <property type="component" value="Unassembled WGS sequence"/>
</dbReference>
<organism evidence="2 3">
    <name type="scientific">Cirrhinus mrigala</name>
    <name type="common">Mrigala</name>
    <dbReference type="NCBI Taxonomy" id="683832"/>
    <lineage>
        <taxon>Eukaryota</taxon>
        <taxon>Metazoa</taxon>
        <taxon>Chordata</taxon>
        <taxon>Craniata</taxon>
        <taxon>Vertebrata</taxon>
        <taxon>Euteleostomi</taxon>
        <taxon>Actinopterygii</taxon>
        <taxon>Neopterygii</taxon>
        <taxon>Teleostei</taxon>
        <taxon>Ostariophysi</taxon>
        <taxon>Cypriniformes</taxon>
        <taxon>Cyprinidae</taxon>
        <taxon>Labeoninae</taxon>
        <taxon>Labeonini</taxon>
        <taxon>Cirrhinus</taxon>
    </lineage>
</organism>
<accession>A0ABD0RSE8</accession>
<feature type="non-terminal residue" evidence="2">
    <location>
        <position position="74"/>
    </location>
</feature>
<reference evidence="2 3" key="1">
    <citation type="submission" date="2024-05" db="EMBL/GenBank/DDBJ databases">
        <title>Genome sequencing and assembly of Indian major carp, Cirrhinus mrigala (Hamilton, 1822).</title>
        <authorList>
            <person name="Mohindra V."/>
            <person name="Chowdhury L.M."/>
            <person name="Lal K."/>
            <person name="Jena J.K."/>
        </authorList>
    </citation>
    <scope>NUCLEOTIDE SEQUENCE [LARGE SCALE GENOMIC DNA]</scope>
    <source>
        <strain evidence="2">CM1030</strain>
        <tissue evidence="2">Blood</tissue>
    </source>
</reference>
<feature type="compositionally biased region" description="Polar residues" evidence="1">
    <location>
        <begin position="20"/>
        <end position="41"/>
    </location>
</feature>
<dbReference type="AlphaFoldDB" id="A0ABD0RSE8"/>
<gene>
    <name evidence="2" type="ORF">M9458_004637</name>
</gene>
<evidence type="ECO:0000256" key="1">
    <source>
        <dbReference type="SAM" id="MobiDB-lite"/>
    </source>
</evidence>
<feature type="non-terminal residue" evidence="2">
    <location>
        <position position="1"/>
    </location>
</feature>
<feature type="region of interest" description="Disordered" evidence="1">
    <location>
        <begin position="20"/>
        <end position="74"/>
    </location>
</feature>
<name>A0ABD0RSE8_CIRMR</name>
<keyword evidence="3" id="KW-1185">Reference proteome</keyword>